<keyword evidence="4" id="KW-1185">Reference proteome</keyword>
<dbReference type="VEuPathDB" id="FungiDB:C8Q69DRAFT_518530"/>
<dbReference type="RefSeq" id="XP_028486359.1">
    <property type="nucleotide sequence ID" value="XM_028633443.1"/>
</dbReference>
<reference evidence="3 4" key="1">
    <citation type="journal article" date="2018" name="Front. Microbiol.">
        <title>Genomic and genetic insights into a cosmopolitan fungus, Paecilomyces variotii (Eurotiales).</title>
        <authorList>
            <person name="Urquhart A.S."/>
            <person name="Mondo S.J."/>
            <person name="Makela M.R."/>
            <person name="Hane J.K."/>
            <person name="Wiebenga A."/>
            <person name="He G."/>
            <person name="Mihaltcheva S."/>
            <person name="Pangilinan J."/>
            <person name="Lipzen A."/>
            <person name="Barry K."/>
            <person name="de Vries R.P."/>
            <person name="Grigoriev I.V."/>
            <person name="Idnurm A."/>
        </authorList>
    </citation>
    <scope>NUCLEOTIDE SEQUENCE [LARGE SCALE GENOMIC DNA]</scope>
    <source>
        <strain evidence="3 4">CBS 101075</strain>
    </source>
</reference>
<dbReference type="InterPro" id="IPR004839">
    <property type="entry name" value="Aminotransferase_I/II_large"/>
</dbReference>
<dbReference type="GO" id="GO:0006520">
    <property type="term" value="P:amino acid metabolic process"/>
    <property type="evidence" value="ECO:0007669"/>
    <property type="project" value="TreeGrafter"/>
</dbReference>
<dbReference type="InterPro" id="IPR050478">
    <property type="entry name" value="Ethylene_sulfur-biosynth"/>
</dbReference>
<dbReference type="SUPFAM" id="SSF53383">
    <property type="entry name" value="PLP-dependent transferases"/>
    <property type="match status" value="1"/>
</dbReference>
<proteinExistence type="predicted"/>
<dbReference type="Pfam" id="PF00155">
    <property type="entry name" value="Aminotran_1_2"/>
    <property type="match status" value="1"/>
</dbReference>
<evidence type="ECO:0000313" key="4">
    <source>
        <dbReference type="Proteomes" id="UP000283841"/>
    </source>
</evidence>
<dbReference type="CDD" id="cd00609">
    <property type="entry name" value="AAT_like"/>
    <property type="match status" value="1"/>
</dbReference>
<dbReference type="PRINTS" id="PR00753">
    <property type="entry name" value="ACCSYNTHASE"/>
</dbReference>
<evidence type="ECO:0000256" key="1">
    <source>
        <dbReference type="ARBA" id="ARBA00022898"/>
    </source>
</evidence>
<organism evidence="3 4">
    <name type="scientific">Byssochlamys spectabilis</name>
    <name type="common">Paecilomyces variotii</name>
    <dbReference type="NCBI Taxonomy" id="264951"/>
    <lineage>
        <taxon>Eukaryota</taxon>
        <taxon>Fungi</taxon>
        <taxon>Dikarya</taxon>
        <taxon>Ascomycota</taxon>
        <taxon>Pezizomycotina</taxon>
        <taxon>Eurotiomycetes</taxon>
        <taxon>Eurotiomycetidae</taxon>
        <taxon>Eurotiales</taxon>
        <taxon>Thermoascaceae</taxon>
        <taxon>Paecilomyces</taxon>
    </lineage>
</organism>
<dbReference type="GO" id="GO:0008483">
    <property type="term" value="F:transaminase activity"/>
    <property type="evidence" value="ECO:0007669"/>
    <property type="project" value="TreeGrafter"/>
</dbReference>
<dbReference type="PANTHER" id="PTHR43795">
    <property type="entry name" value="BIFUNCTIONAL ASPARTATE AMINOTRANSFERASE AND GLUTAMATE/ASPARTATE-PREPHENATE AMINOTRANSFERASE-RELATED"/>
    <property type="match status" value="1"/>
</dbReference>
<dbReference type="GO" id="GO:0030170">
    <property type="term" value="F:pyridoxal phosphate binding"/>
    <property type="evidence" value="ECO:0007669"/>
    <property type="project" value="InterPro"/>
</dbReference>
<dbReference type="Proteomes" id="UP000283841">
    <property type="component" value="Unassembled WGS sequence"/>
</dbReference>
<dbReference type="EMBL" id="RCNU01000003">
    <property type="protein sequence ID" value="RWQ96714.1"/>
    <property type="molecule type" value="Genomic_DNA"/>
</dbReference>
<sequence>MLSQRGTSRAGFFDIPWRYAPTQTYDREKNPDGLISFGMAEHVGTHAERDCEIYNEKVIFTEDSIGYRAKPPSATRLPTALAAHINKNFNPYSPVDPNNVLTVSSPTALGGMLGFTLAEPGDGILVSRPMYGRFELDYGVEADIKIIYADTEPEESFTPAVVRKYEVALKEAEQNGVKIRAVLIANPNNPVGRCYPVETLKEICRFCQKHQIHLISDEVYALCVFDSGDADAVPFSSILSLDFSNLIDPNLVHFMYGFSKDFASGGLHLGFLISQNKQLLRACKAILRLHAASGAAVTIGAAILEDQEFVSSFISKARQSLASRYRIATSTLDKAGIRYVKGGNAGFFIYIDLSPYLPPESAENPSHQKREFALAQKLLDEGVFLHPGEEHAANPGWFRLVFTQDEDILREGLRRLINAVKGQDRNGSFGN</sequence>
<dbReference type="GeneID" id="39602720"/>
<accession>A0A443HY90</accession>
<feature type="domain" description="Aminotransferase class I/classII large" evidence="2">
    <location>
        <begin position="77"/>
        <end position="415"/>
    </location>
</feature>
<dbReference type="PANTHER" id="PTHR43795:SF39">
    <property type="entry name" value="AMINOTRANSFERASE CLASS I_CLASSII DOMAIN-CONTAINING PROTEIN"/>
    <property type="match status" value="1"/>
</dbReference>
<keyword evidence="1" id="KW-0663">Pyridoxal phosphate</keyword>
<gene>
    <name evidence="3" type="ORF">C8Q69DRAFT_518530</name>
</gene>
<dbReference type="InterPro" id="IPR015421">
    <property type="entry name" value="PyrdxlP-dep_Trfase_major"/>
</dbReference>
<dbReference type="InterPro" id="IPR015424">
    <property type="entry name" value="PyrdxlP-dep_Trfase"/>
</dbReference>
<dbReference type="AlphaFoldDB" id="A0A443HY90"/>
<dbReference type="STRING" id="264951.A0A443HY90"/>
<dbReference type="Gene3D" id="3.90.1150.10">
    <property type="entry name" value="Aspartate Aminotransferase, domain 1"/>
    <property type="match status" value="1"/>
</dbReference>
<evidence type="ECO:0000313" key="3">
    <source>
        <dbReference type="EMBL" id="RWQ96714.1"/>
    </source>
</evidence>
<evidence type="ECO:0000259" key="2">
    <source>
        <dbReference type="Pfam" id="PF00155"/>
    </source>
</evidence>
<protein>
    <submittedName>
        <fullName evidence="3">1-aminocyclopropane-1-carboxylate synthase</fullName>
    </submittedName>
</protein>
<name>A0A443HY90_BYSSP</name>
<dbReference type="Gene3D" id="3.40.640.10">
    <property type="entry name" value="Type I PLP-dependent aspartate aminotransferase-like (Major domain)"/>
    <property type="match status" value="1"/>
</dbReference>
<dbReference type="InterPro" id="IPR015422">
    <property type="entry name" value="PyrdxlP-dep_Trfase_small"/>
</dbReference>
<comment type="caution">
    <text evidence="3">The sequence shown here is derived from an EMBL/GenBank/DDBJ whole genome shotgun (WGS) entry which is preliminary data.</text>
</comment>